<dbReference type="RefSeq" id="WP_285636730.1">
    <property type="nucleotide sequence ID" value="NZ_BSTJ01000023.1"/>
</dbReference>
<organism evidence="2 3">
    <name type="scientific">Actinoallomurus iriomotensis</name>
    <dbReference type="NCBI Taxonomy" id="478107"/>
    <lineage>
        <taxon>Bacteria</taxon>
        <taxon>Bacillati</taxon>
        <taxon>Actinomycetota</taxon>
        <taxon>Actinomycetes</taxon>
        <taxon>Streptosporangiales</taxon>
        <taxon>Thermomonosporaceae</taxon>
        <taxon>Actinoallomurus</taxon>
    </lineage>
</organism>
<name>A0A9W6RX94_9ACTN</name>
<evidence type="ECO:0000313" key="2">
    <source>
        <dbReference type="EMBL" id="GLY81807.1"/>
    </source>
</evidence>
<evidence type="ECO:0000256" key="1">
    <source>
        <dbReference type="SAM" id="Phobius"/>
    </source>
</evidence>
<dbReference type="EMBL" id="BSTJ01000023">
    <property type="protein sequence ID" value="GLY81807.1"/>
    <property type="molecule type" value="Genomic_DNA"/>
</dbReference>
<keyword evidence="1" id="KW-0812">Transmembrane</keyword>
<gene>
    <name evidence="2" type="ORF">Airi01_100740</name>
</gene>
<keyword evidence="1" id="KW-0472">Membrane</keyword>
<accession>A0A9W6RX94</accession>
<sequence>MTAMPRPGSLPPRRNPLTAALHATWAVICLFIGAADALITAALGITPLAGPWARMRAVIADRWRMAYLDAREADVVGEEDTDDVAP</sequence>
<dbReference type="Proteomes" id="UP001165135">
    <property type="component" value="Unassembled WGS sequence"/>
</dbReference>
<evidence type="ECO:0000313" key="3">
    <source>
        <dbReference type="Proteomes" id="UP001165135"/>
    </source>
</evidence>
<feature type="transmembrane region" description="Helical" evidence="1">
    <location>
        <begin position="20"/>
        <end position="46"/>
    </location>
</feature>
<dbReference type="AlphaFoldDB" id="A0A9W6RX94"/>
<proteinExistence type="predicted"/>
<reference evidence="2" key="1">
    <citation type="submission" date="2023-03" db="EMBL/GenBank/DDBJ databases">
        <title>Actinoallomurus iriomotensis NBRC 103681.</title>
        <authorList>
            <person name="Ichikawa N."/>
            <person name="Sato H."/>
            <person name="Tonouchi N."/>
        </authorList>
    </citation>
    <scope>NUCLEOTIDE SEQUENCE</scope>
    <source>
        <strain evidence="2">NBRC 103681</strain>
    </source>
</reference>
<keyword evidence="1" id="KW-1133">Transmembrane helix</keyword>
<comment type="caution">
    <text evidence="2">The sequence shown here is derived from an EMBL/GenBank/DDBJ whole genome shotgun (WGS) entry which is preliminary data.</text>
</comment>
<protein>
    <submittedName>
        <fullName evidence="2">Uncharacterized protein</fullName>
    </submittedName>
</protein>